<accession>A0ABR3GSK5</accession>
<evidence type="ECO:0000313" key="3">
    <source>
        <dbReference type="EMBL" id="KAL0638902.1"/>
    </source>
</evidence>
<dbReference type="Pfam" id="PF22788">
    <property type="entry name" value="COP9_hel_rpt"/>
    <property type="match status" value="1"/>
</dbReference>
<evidence type="ECO:0000256" key="1">
    <source>
        <dbReference type="ARBA" id="ARBA00022490"/>
    </source>
</evidence>
<gene>
    <name evidence="3" type="ORF">Q9L58_002133</name>
</gene>
<dbReference type="InterPro" id="IPR055089">
    <property type="entry name" value="COP9_N"/>
</dbReference>
<organism evidence="3 4">
    <name type="scientific">Discina gigas</name>
    <dbReference type="NCBI Taxonomy" id="1032678"/>
    <lineage>
        <taxon>Eukaryota</taxon>
        <taxon>Fungi</taxon>
        <taxon>Dikarya</taxon>
        <taxon>Ascomycota</taxon>
        <taxon>Pezizomycotina</taxon>
        <taxon>Pezizomycetes</taxon>
        <taxon>Pezizales</taxon>
        <taxon>Discinaceae</taxon>
        <taxon>Discina</taxon>
    </lineage>
</organism>
<keyword evidence="1" id="KW-0963">Cytoplasm</keyword>
<dbReference type="PANTHER" id="PTHR10758">
    <property type="entry name" value="26S PROTEASOME NON-ATPASE REGULATORY SUBUNIT 3/COP9 SIGNALOSOME COMPLEX SUBUNIT 3"/>
    <property type="match status" value="1"/>
</dbReference>
<dbReference type="EMBL" id="JBBBZM010000017">
    <property type="protein sequence ID" value="KAL0638902.1"/>
    <property type="molecule type" value="Genomic_DNA"/>
</dbReference>
<dbReference type="PANTHER" id="PTHR10758:SF1">
    <property type="entry name" value="COP9 SIGNALOSOME COMPLEX SUBUNIT 3"/>
    <property type="match status" value="1"/>
</dbReference>
<proteinExistence type="predicted"/>
<dbReference type="InterPro" id="IPR050756">
    <property type="entry name" value="CSN3"/>
</dbReference>
<name>A0ABR3GSK5_9PEZI</name>
<keyword evidence="4" id="KW-1185">Reference proteome</keyword>
<feature type="domain" description="COP9 signalosome complex subunit 3 N-terminal helical repeats" evidence="2">
    <location>
        <begin position="27"/>
        <end position="263"/>
    </location>
</feature>
<dbReference type="Proteomes" id="UP001447188">
    <property type="component" value="Unassembled WGS sequence"/>
</dbReference>
<protein>
    <recommendedName>
        <fullName evidence="2">COP9 signalosome complex subunit 3 N-terminal helical repeats domain-containing protein</fullName>
    </recommendedName>
</protein>
<evidence type="ECO:0000313" key="4">
    <source>
        <dbReference type="Proteomes" id="UP001447188"/>
    </source>
</evidence>
<evidence type="ECO:0000259" key="2">
    <source>
        <dbReference type="Pfam" id="PF22788"/>
    </source>
</evidence>
<sequence length="486" mass="54145">MEKLVDIFLNFPSSPTLSDSELYKQATSLLNTLNKTPATQLASNVNGTDLLTVLNPAVNSLVYLYVLVARMDLGGRNALDATWNNVVLFLETFDPRQVRHAHDIFRRLFEAFYAHAVDTQKPLLAIRPVKKALVRYNPTRFSFMHTSFIRLCLLTKCYRDGAAVLDIDLVEFPYVKSKPGEPENPVGGRKEVTYQDVLCYFLYGGMIYMGLKEWRRAADFLTYIVACPGNACSAMQVEAYKKYILVGLLLDGKPLPMPKVTSAAAVRAYKALTKPYEAFALAFKSGNTDLFRQEAALLSDVFRQDGNTGLAVQCMDVFRRMQIIALRDTYVTLSVEEISKKDLEVVGRGGDVGGKEETEGVVLGMIERDEIRASLSHSGPDLKTSETTVHFHNNPLSELRNLRALESQISRTISLTKQVKAMDRKLGLSKEYIQYINRLAKTAGGSSLLSMGAGDPDAMDFDYGGGTGWADDEPEETIMQDFDDEI</sequence>
<reference evidence="3 4" key="1">
    <citation type="submission" date="2024-02" db="EMBL/GenBank/DDBJ databases">
        <title>Discinaceae phylogenomics.</title>
        <authorList>
            <person name="Dirks A.C."/>
            <person name="James T.Y."/>
        </authorList>
    </citation>
    <scope>NUCLEOTIDE SEQUENCE [LARGE SCALE GENOMIC DNA]</scope>
    <source>
        <strain evidence="3 4">ACD0624</strain>
    </source>
</reference>
<comment type="caution">
    <text evidence="3">The sequence shown here is derived from an EMBL/GenBank/DDBJ whole genome shotgun (WGS) entry which is preliminary data.</text>
</comment>